<evidence type="ECO:0000259" key="4">
    <source>
        <dbReference type="SMART" id="SM00967"/>
    </source>
</evidence>
<dbReference type="AlphaFoldDB" id="A0A480L0M6"/>
<dbReference type="GO" id="GO:0032259">
    <property type="term" value="P:methylation"/>
    <property type="evidence" value="ECO:0007669"/>
    <property type="project" value="UniProtKB-KW"/>
</dbReference>
<comment type="similarity">
    <text evidence="1">Belongs to the class IV-like SAM-binding methyltransferase superfamily. RNA methyltransferase TrmH family.</text>
</comment>
<evidence type="ECO:0000256" key="3">
    <source>
        <dbReference type="SAM" id="MobiDB-lite"/>
    </source>
</evidence>
<feature type="domain" description="RNA 2-O ribose methyltransferase substrate binding" evidence="4">
    <location>
        <begin position="124"/>
        <end position="195"/>
    </location>
</feature>
<evidence type="ECO:0000256" key="2">
    <source>
        <dbReference type="ARBA" id="ARBA00022552"/>
    </source>
</evidence>
<accession>A0A480L0M6</accession>
<dbReference type="Gene3D" id="3.30.1330.30">
    <property type="match status" value="1"/>
</dbReference>
<proteinExistence type="inferred from homology"/>
<feature type="region of interest" description="Disordered" evidence="3">
    <location>
        <begin position="45"/>
        <end position="88"/>
    </location>
</feature>
<dbReference type="PANTHER" id="PTHR43191:SF2">
    <property type="entry name" value="RRNA METHYLTRANSFERASE 3, MITOCHONDRIAL"/>
    <property type="match status" value="1"/>
</dbReference>
<evidence type="ECO:0000313" key="5">
    <source>
        <dbReference type="EMBL" id="HDA67363.1"/>
    </source>
</evidence>
<dbReference type="InterPro" id="IPR013123">
    <property type="entry name" value="SpoU_subst-bd"/>
</dbReference>
<dbReference type="Pfam" id="PF22435">
    <property type="entry name" value="MRM3-like_sub_bind"/>
    <property type="match status" value="1"/>
</dbReference>
<dbReference type="SMART" id="SM00967">
    <property type="entry name" value="SpoU_sub_bind"/>
    <property type="match status" value="1"/>
</dbReference>
<dbReference type="SUPFAM" id="SSF55315">
    <property type="entry name" value="L30e-like"/>
    <property type="match status" value="1"/>
</dbReference>
<organism evidence="5">
    <name type="scientific">Sus scrofa</name>
    <name type="common">Pig</name>
    <dbReference type="NCBI Taxonomy" id="9823"/>
    <lineage>
        <taxon>Eukaryota</taxon>
        <taxon>Metazoa</taxon>
        <taxon>Chordata</taxon>
        <taxon>Craniata</taxon>
        <taxon>Vertebrata</taxon>
        <taxon>Euteleostomi</taxon>
        <taxon>Mammalia</taxon>
        <taxon>Eutheria</taxon>
        <taxon>Laurasiatheria</taxon>
        <taxon>Artiodactyla</taxon>
        <taxon>Suina</taxon>
        <taxon>Suidae</taxon>
        <taxon>Sus</taxon>
    </lineage>
</organism>
<dbReference type="GO" id="GO:0006364">
    <property type="term" value="P:rRNA processing"/>
    <property type="evidence" value="ECO:0007669"/>
    <property type="project" value="UniProtKB-KW"/>
</dbReference>
<feature type="compositionally biased region" description="Polar residues" evidence="3">
    <location>
        <begin position="72"/>
        <end position="88"/>
    </location>
</feature>
<keyword evidence="5" id="KW-0808">Transferase</keyword>
<protein>
    <submittedName>
        <fullName evidence="5">rRNA methyltransferase 3, mitochondrial isoform 1</fullName>
    </submittedName>
</protein>
<sequence>MAALVQRVGWATRTLLLVTRARDLGARRGVRALRRSPVKVLFPSGQVVERKPGPGKQPRKAAAEASSREQRLNQPLQVPASQTPSTWEESGLRYDKAFPGDKRLSSVMTIVKSRPFREKQGKILLEGRRLIADALKAGAVPKIFFFSRLEYIKELPIEKLKGVSLIKVKFEDIKDWSDLVTPQGIMGQWLSSVSLVSRDPGICVPSCLSATEFI</sequence>
<evidence type="ECO:0000256" key="1">
    <source>
        <dbReference type="ARBA" id="ARBA00007228"/>
    </source>
</evidence>
<dbReference type="EMBL" id="DQIR01143135">
    <property type="protein sequence ID" value="HDA98611.1"/>
    <property type="molecule type" value="Transcribed_RNA"/>
</dbReference>
<dbReference type="GO" id="GO:0008168">
    <property type="term" value="F:methyltransferase activity"/>
    <property type="evidence" value="ECO:0007669"/>
    <property type="project" value="UniProtKB-KW"/>
</dbReference>
<keyword evidence="2" id="KW-0698">rRNA processing</keyword>
<dbReference type="EMBL" id="DQIR01111887">
    <property type="protein sequence ID" value="HDA67363.1"/>
    <property type="molecule type" value="Transcribed_RNA"/>
</dbReference>
<keyword evidence="5" id="KW-0489">Methyltransferase</keyword>
<dbReference type="InterPro" id="IPR029064">
    <property type="entry name" value="Ribosomal_eL30-like_sf"/>
</dbReference>
<dbReference type="InterPro" id="IPR051259">
    <property type="entry name" value="rRNA_Methyltransferase"/>
</dbReference>
<reference evidence="5" key="1">
    <citation type="journal article" date="2019" name="PeerJ">
        <title>Genes of the pig, Sus scrofa, reconstructed with EvidentialGene.</title>
        <authorList>
            <person name="Gilbert D.G."/>
        </authorList>
    </citation>
    <scope>NUCLEOTIDE SEQUENCE</scope>
</reference>
<dbReference type="InterPro" id="IPR053888">
    <property type="entry name" value="MRM3-like_sub_bind"/>
</dbReference>
<name>A0A480L0M6_PIG</name>
<dbReference type="PANTHER" id="PTHR43191">
    <property type="entry name" value="RRNA METHYLTRANSFERASE 3"/>
    <property type="match status" value="1"/>
</dbReference>